<dbReference type="AlphaFoldDB" id="A0A7W6ETX4"/>
<evidence type="ECO:0000313" key="3">
    <source>
        <dbReference type="Proteomes" id="UP000541352"/>
    </source>
</evidence>
<gene>
    <name evidence="2" type="ORF">FHS57_006250</name>
</gene>
<name>A0A7W6ETX4_9BACT</name>
<dbReference type="Proteomes" id="UP000541352">
    <property type="component" value="Unassembled WGS sequence"/>
</dbReference>
<sequence>MQFSWQNLKAAIAEMVTSKQLSVESGKLITDAVEADVSGTSASAVPATPPVAATTPVATTTPTAAPAAAAPAASAPVVPAPVAPAAPVAATTTVPVADADVQKQLADAQAEIRRLKAAQTPGLAAAAAAGDITQHSGKTSASGEKNSHFENLKRIKAQYNRFGLTDEINLGSSQD</sequence>
<evidence type="ECO:0000313" key="2">
    <source>
        <dbReference type="EMBL" id="MBB3842219.1"/>
    </source>
</evidence>
<organism evidence="2 3">
    <name type="scientific">Runella defluvii</name>
    <dbReference type="NCBI Taxonomy" id="370973"/>
    <lineage>
        <taxon>Bacteria</taxon>
        <taxon>Pseudomonadati</taxon>
        <taxon>Bacteroidota</taxon>
        <taxon>Cytophagia</taxon>
        <taxon>Cytophagales</taxon>
        <taxon>Spirosomataceae</taxon>
        <taxon>Runella</taxon>
    </lineage>
</organism>
<accession>A0A7W6ETX4</accession>
<comment type="caution">
    <text evidence="2">The sequence shown here is derived from an EMBL/GenBank/DDBJ whole genome shotgun (WGS) entry which is preliminary data.</text>
</comment>
<reference evidence="2 3" key="1">
    <citation type="submission" date="2020-08" db="EMBL/GenBank/DDBJ databases">
        <title>Genomic Encyclopedia of Type Strains, Phase IV (KMG-IV): sequencing the most valuable type-strain genomes for metagenomic binning, comparative biology and taxonomic classification.</title>
        <authorList>
            <person name="Goeker M."/>
        </authorList>
    </citation>
    <scope>NUCLEOTIDE SEQUENCE [LARGE SCALE GENOMIC DNA]</scope>
    <source>
        <strain evidence="2 3">DSM 17976</strain>
    </source>
</reference>
<feature type="region of interest" description="Disordered" evidence="1">
    <location>
        <begin position="128"/>
        <end position="148"/>
    </location>
</feature>
<feature type="compositionally biased region" description="Polar residues" evidence="1">
    <location>
        <begin position="133"/>
        <end position="144"/>
    </location>
</feature>
<dbReference type="EMBL" id="JACIBY010000029">
    <property type="protein sequence ID" value="MBB3842219.1"/>
    <property type="molecule type" value="Genomic_DNA"/>
</dbReference>
<proteinExistence type="predicted"/>
<evidence type="ECO:0000256" key="1">
    <source>
        <dbReference type="SAM" id="MobiDB-lite"/>
    </source>
</evidence>
<keyword evidence="3" id="KW-1185">Reference proteome</keyword>
<dbReference type="RefSeq" id="WP_183980437.1">
    <property type="nucleotide sequence ID" value="NZ_JACIBY010000029.1"/>
</dbReference>
<protein>
    <submittedName>
        <fullName evidence="2">CCR4-NOT transcriptional regulation complex NOT5 subunit</fullName>
    </submittedName>
</protein>